<dbReference type="Pfam" id="PF02668">
    <property type="entry name" value="TauD"/>
    <property type="match status" value="1"/>
</dbReference>
<dbReference type="InterPro" id="IPR042098">
    <property type="entry name" value="TauD-like_sf"/>
</dbReference>
<dbReference type="AlphaFoldDB" id="A0A1S7LMP4"/>
<reference evidence="3" key="1">
    <citation type="submission" date="2015-04" db="EMBL/GenBank/DDBJ databases">
        <authorList>
            <person name="Syromyatnikov M.Y."/>
            <person name="Popov V.N."/>
        </authorList>
    </citation>
    <scope>NUCLEOTIDE SEQUENCE</scope>
    <source>
        <strain evidence="3">MO-1</strain>
    </source>
</reference>
<dbReference type="Gene3D" id="3.60.130.10">
    <property type="entry name" value="Clavaminate synthase-like"/>
    <property type="match status" value="1"/>
</dbReference>
<evidence type="ECO:0000259" key="2">
    <source>
        <dbReference type="Pfam" id="PF02668"/>
    </source>
</evidence>
<dbReference type="GO" id="GO:0016706">
    <property type="term" value="F:2-oxoglutarate-dependent dioxygenase activity"/>
    <property type="evidence" value="ECO:0007669"/>
    <property type="project" value="UniProtKB-ARBA"/>
</dbReference>
<gene>
    <name evidence="3" type="ORF">MAGMO_2869</name>
</gene>
<dbReference type="InterPro" id="IPR003819">
    <property type="entry name" value="TauD/TfdA-like"/>
</dbReference>
<proteinExistence type="predicted"/>
<name>A0A1S7LMP4_MAGMO</name>
<evidence type="ECO:0000256" key="1">
    <source>
        <dbReference type="ARBA" id="ARBA00023002"/>
    </source>
</evidence>
<dbReference type="SUPFAM" id="SSF51197">
    <property type="entry name" value="Clavaminate synthase-like"/>
    <property type="match status" value="1"/>
</dbReference>
<keyword evidence="1" id="KW-0560">Oxidoreductase</keyword>
<accession>A0A1S7LMP4</accession>
<feature type="domain" description="TauD/TfdA-like" evidence="2">
    <location>
        <begin position="94"/>
        <end position="292"/>
    </location>
</feature>
<evidence type="ECO:0000313" key="3">
    <source>
        <dbReference type="EMBL" id="CRH07016.1"/>
    </source>
</evidence>
<protein>
    <recommendedName>
        <fullName evidence="2">TauD/TfdA-like domain-containing protein</fullName>
    </recommendedName>
</protein>
<dbReference type="EMBL" id="LO017727">
    <property type="protein sequence ID" value="CRH07016.1"/>
    <property type="molecule type" value="Genomic_DNA"/>
</dbReference>
<organism evidence="3">
    <name type="scientific">Magnetococcus massalia (strain MO-1)</name>
    <dbReference type="NCBI Taxonomy" id="451514"/>
    <lineage>
        <taxon>Bacteria</taxon>
        <taxon>Pseudomonadati</taxon>
        <taxon>Pseudomonadota</taxon>
        <taxon>Magnetococcia</taxon>
        <taxon>Magnetococcales</taxon>
        <taxon>Magnetococcaceae</taxon>
        <taxon>Magnetococcus</taxon>
    </lineage>
</organism>
<sequence>MLLIPETSPFHPDNDAAYASWRSAKLANYPAALTEIVVEVEDPYNLSVAEKAAIAQGCERTNMAIYRLKSGDFADPTLPMAILRQVMPTLRVDRNAGADDDGVSALTLRDDPPFKHYIPYKAEAIQWHTDGYYNAPDKLIRAMVLHCGRQSPDGGENQLMDHEMAYIRLRDENPDHIRGLMHPEAMSIPPRTDRQGEVIRPERVGPVFSVDEAGNLHMRYTARTVSIGWRDDALTKGAVAAIEKLLKSADDPWIYQTRMQPGDGLICNNVLHTRTGFEPAEDPAENRLMFRIRCLDRV</sequence>